<evidence type="ECO:0000313" key="3">
    <source>
        <dbReference type="Proteomes" id="UP001176941"/>
    </source>
</evidence>
<name>A0ABN8ZM06_RANTA</name>
<reference evidence="2" key="1">
    <citation type="submission" date="2023-04" db="EMBL/GenBank/DDBJ databases">
        <authorList>
            <consortium name="ELIXIR-Norway"/>
        </authorList>
    </citation>
    <scope>NUCLEOTIDE SEQUENCE [LARGE SCALE GENOMIC DNA]</scope>
</reference>
<evidence type="ECO:0000313" key="2">
    <source>
        <dbReference type="EMBL" id="CAI9174962.1"/>
    </source>
</evidence>
<protein>
    <submittedName>
        <fullName evidence="2">Uncharacterized protein</fullName>
    </submittedName>
</protein>
<dbReference type="Proteomes" id="UP001176941">
    <property type="component" value="Chromosome 4"/>
</dbReference>
<accession>A0ABN8ZM06</accession>
<sequence>MFSLYPHRMCMGLFRSQPGREVPHFWALKSLHRLPAASSISLQRQPPKGSGAGCDQAGASPRRPPRRKRSHAGQHLSEAVTFCLFFTPFYCWASGPSRCQRGD</sequence>
<organism evidence="2 3">
    <name type="scientific">Rangifer tarandus platyrhynchus</name>
    <name type="common">Svalbard reindeer</name>
    <dbReference type="NCBI Taxonomy" id="3082113"/>
    <lineage>
        <taxon>Eukaryota</taxon>
        <taxon>Metazoa</taxon>
        <taxon>Chordata</taxon>
        <taxon>Craniata</taxon>
        <taxon>Vertebrata</taxon>
        <taxon>Euteleostomi</taxon>
        <taxon>Mammalia</taxon>
        <taxon>Eutheria</taxon>
        <taxon>Laurasiatheria</taxon>
        <taxon>Artiodactyla</taxon>
        <taxon>Ruminantia</taxon>
        <taxon>Pecora</taxon>
        <taxon>Cervidae</taxon>
        <taxon>Odocoileinae</taxon>
        <taxon>Rangifer</taxon>
    </lineage>
</organism>
<dbReference type="EMBL" id="OX459940">
    <property type="protein sequence ID" value="CAI9174962.1"/>
    <property type="molecule type" value="Genomic_DNA"/>
</dbReference>
<proteinExistence type="predicted"/>
<evidence type="ECO:0000256" key="1">
    <source>
        <dbReference type="SAM" id="MobiDB-lite"/>
    </source>
</evidence>
<feature type="compositionally biased region" description="Basic residues" evidence="1">
    <location>
        <begin position="63"/>
        <end position="72"/>
    </location>
</feature>
<feature type="region of interest" description="Disordered" evidence="1">
    <location>
        <begin position="38"/>
        <end position="73"/>
    </location>
</feature>
<keyword evidence="3" id="KW-1185">Reference proteome</keyword>
<gene>
    <name evidence="2" type="ORF">MRATA1EN1_LOCUS23924</name>
</gene>